<evidence type="ECO:0000256" key="1">
    <source>
        <dbReference type="SAM" id="MobiDB-lite"/>
    </source>
</evidence>
<keyword evidence="2" id="KW-0732">Signal</keyword>
<accession>A0ABT5BGM3</accession>
<dbReference type="EMBL" id="JAQNDN010000019">
    <property type="protein sequence ID" value="MDC0672578.1"/>
    <property type="molecule type" value="Genomic_DNA"/>
</dbReference>
<proteinExistence type="predicted"/>
<evidence type="ECO:0000313" key="3">
    <source>
        <dbReference type="EMBL" id="MDC0672578.1"/>
    </source>
</evidence>
<name>A0ABT5BGM3_9BACT</name>
<feature type="signal peptide" evidence="2">
    <location>
        <begin position="1"/>
        <end position="19"/>
    </location>
</feature>
<dbReference type="RefSeq" id="WP_272004445.1">
    <property type="nucleotide sequence ID" value="NZ_JAQNDN010000019.1"/>
</dbReference>
<evidence type="ECO:0008006" key="5">
    <source>
        <dbReference type="Google" id="ProtNLM"/>
    </source>
</evidence>
<organism evidence="3 4">
    <name type="scientific">Nannocystis radixulma</name>
    <dbReference type="NCBI Taxonomy" id="2995305"/>
    <lineage>
        <taxon>Bacteria</taxon>
        <taxon>Pseudomonadati</taxon>
        <taxon>Myxococcota</taxon>
        <taxon>Polyangia</taxon>
        <taxon>Nannocystales</taxon>
        <taxon>Nannocystaceae</taxon>
        <taxon>Nannocystis</taxon>
    </lineage>
</organism>
<feature type="chain" id="PRO_5045171483" description="Outer membrane protein beta-barrel domain-containing protein" evidence="2">
    <location>
        <begin position="20"/>
        <end position="386"/>
    </location>
</feature>
<reference evidence="3 4" key="1">
    <citation type="submission" date="2022-11" db="EMBL/GenBank/DDBJ databases">
        <title>Minimal conservation of predation-associated metabolite biosynthetic gene clusters underscores biosynthetic potential of Myxococcota including descriptions for ten novel species: Archangium lansinium sp. nov., Myxococcus landrumus sp. nov., Nannocystis bai.</title>
        <authorList>
            <person name="Ahearne A."/>
            <person name="Stevens C."/>
            <person name="Dowd S."/>
        </authorList>
    </citation>
    <scope>NUCLEOTIDE SEQUENCE [LARGE SCALE GENOMIC DNA]</scope>
    <source>
        <strain evidence="3 4">NCELM</strain>
    </source>
</reference>
<comment type="caution">
    <text evidence="3">The sequence shown here is derived from an EMBL/GenBank/DDBJ whole genome shotgun (WGS) entry which is preliminary data.</text>
</comment>
<protein>
    <recommendedName>
        <fullName evidence="5">Outer membrane protein beta-barrel domain-containing protein</fullName>
    </recommendedName>
</protein>
<sequence>MVVALAGLLVVFASPPAVPRVELTWQAPATCPDAGAVHERLRALAPEPPAGPVVRAEADVARRGAGVGWRLRLVLRGPGLDDRRVIEARDCRSLADVTALLIALAIAPEEVAARVAPADASVRAGAPPEGVPGPPAPATDAFMRESEPPGVVPEPSLDATTRANAPTPGAPPLPAGRSSPATGVVVVPPVDDAALDPPEPRESELAPDPVAPPRARAPVRAAVRLGVGGSVGAIPAWSPAGGLAVGIFRGAWRVELAGTYAARALTYPEPAGVGGRMLVAAGALRGCGVPRWRRLEFPICAGVELGYVRAVARGVTDPQPAGDLWIAAQLSPGLAWVPRRFLAVTLGVDVLVGLRRPGFHVTSLGELARAERIGLRPMVGLEVRFP</sequence>
<feature type="compositionally biased region" description="Low complexity" evidence="1">
    <location>
        <begin position="180"/>
        <end position="196"/>
    </location>
</feature>
<dbReference type="Proteomes" id="UP001217838">
    <property type="component" value="Unassembled WGS sequence"/>
</dbReference>
<evidence type="ECO:0000313" key="4">
    <source>
        <dbReference type="Proteomes" id="UP001217838"/>
    </source>
</evidence>
<keyword evidence="4" id="KW-1185">Reference proteome</keyword>
<evidence type="ECO:0000256" key="2">
    <source>
        <dbReference type="SAM" id="SignalP"/>
    </source>
</evidence>
<feature type="region of interest" description="Disordered" evidence="1">
    <location>
        <begin position="122"/>
        <end position="213"/>
    </location>
</feature>
<gene>
    <name evidence="3" type="ORF">POL58_32810</name>
</gene>